<evidence type="ECO:0000313" key="2">
    <source>
        <dbReference type="EMBL" id="TCS69050.1"/>
    </source>
</evidence>
<dbReference type="Proteomes" id="UP000702954">
    <property type="component" value="Unassembled WGS sequence"/>
</dbReference>
<gene>
    <name evidence="2" type="ORF">EDD74_10534</name>
    <name evidence="1" type="ORF">FAEUMB_00870</name>
</gene>
<reference evidence="2 3" key="2">
    <citation type="submission" date="2019-03" db="EMBL/GenBank/DDBJ databases">
        <title>Genomic Encyclopedia of Type Strains, Phase IV (KMG-IV): sequencing the most valuable type-strain genomes for metagenomic binning, comparative biology and taxonomic classification.</title>
        <authorList>
            <person name="Goeker M."/>
        </authorList>
    </citation>
    <scope>NUCLEOTIDE SEQUENCE [LARGE SCALE GENOMIC DNA]</scope>
    <source>
        <strain evidence="2 3">DSM 103426</strain>
    </source>
</reference>
<name>A0A4R3JSJ8_9FIRM</name>
<protein>
    <submittedName>
        <fullName evidence="2">Uncharacterized protein</fullName>
    </submittedName>
</protein>
<dbReference type="EMBL" id="BHEO01000002">
    <property type="protein sequence ID" value="GBU03546.1"/>
    <property type="molecule type" value="Genomic_DNA"/>
</dbReference>
<reference evidence="1 4" key="1">
    <citation type="journal article" date="2018" name="Int. J. Syst. Evol. Microbiol.">
        <title>Draft Genome Sequence of Faecalimonas umbilicata JCM 30896T, an Acetate-Producing Bacterium Isolated from Human Feces.</title>
        <authorList>
            <person name="Sakamoto M."/>
            <person name="Ikeyama N."/>
            <person name="Yuki M."/>
            <person name="Ohkuma M."/>
        </authorList>
    </citation>
    <scope>NUCLEOTIDE SEQUENCE [LARGE SCALE GENOMIC DNA]</scope>
    <source>
        <strain evidence="1 4">EGH7</strain>
    </source>
</reference>
<dbReference type="RefSeq" id="WP_008977566.1">
    <property type="nucleotide sequence ID" value="NZ_AP031411.1"/>
</dbReference>
<dbReference type="EMBL" id="SLZV01000005">
    <property type="protein sequence ID" value="TCS69050.1"/>
    <property type="molecule type" value="Genomic_DNA"/>
</dbReference>
<proteinExistence type="predicted"/>
<keyword evidence="4" id="KW-1185">Reference proteome</keyword>
<dbReference type="GeneID" id="97505695"/>
<organism evidence="2 3">
    <name type="scientific">Faecalimonas umbilicata</name>
    <dbReference type="NCBI Taxonomy" id="1912855"/>
    <lineage>
        <taxon>Bacteria</taxon>
        <taxon>Bacillati</taxon>
        <taxon>Bacillota</taxon>
        <taxon>Clostridia</taxon>
        <taxon>Lachnospirales</taxon>
        <taxon>Lachnospiraceae</taxon>
        <taxon>Faecalimonas</taxon>
    </lineage>
</organism>
<evidence type="ECO:0000313" key="1">
    <source>
        <dbReference type="EMBL" id="GBU03546.1"/>
    </source>
</evidence>
<sequence>MSTIALNNQNVYVNNKAEKKVEKKMSVWAKIGAFIMENADALEAYACTLDGRTYVPDHK</sequence>
<evidence type="ECO:0000313" key="3">
    <source>
        <dbReference type="Proteomes" id="UP000294613"/>
    </source>
</evidence>
<comment type="caution">
    <text evidence="2">The sequence shown here is derived from an EMBL/GenBank/DDBJ whole genome shotgun (WGS) entry which is preliminary data.</text>
</comment>
<dbReference type="Proteomes" id="UP000294613">
    <property type="component" value="Unassembled WGS sequence"/>
</dbReference>
<accession>A0A4R3JSJ8</accession>
<dbReference type="AlphaFoldDB" id="A0A4R3JSJ8"/>
<evidence type="ECO:0000313" key="4">
    <source>
        <dbReference type="Proteomes" id="UP000702954"/>
    </source>
</evidence>